<protein>
    <submittedName>
        <fullName evidence="1">Uncharacterized protein</fullName>
    </submittedName>
</protein>
<sequence>GYRIPIYRSREIVQRCRILEVHINTSDVTKKSHSRRPNNQRPVKTFMIEKGMTINETSKSVTAKDKRK</sequence>
<gene>
    <name evidence="1" type="primary">ORF221080</name>
</gene>
<evidence type="ECO:0000313" key="1">
    <source>
        <dbReference type="EMBL" id="CEK99358.1"/>
    </source>
</evidence>
<reference evidence="1" key="1">
    <citation type="submission" date="2014-12" db="EMBL/GenBank/DDBJ databases">
        <title>Insight into the proteome of Arion vulgaris.</title>
        <authorList>
            <person name="Aradska J."/>
            <person name="Bulat T."/>
            <person name="Smidak R."/>
            <person name="Sarate P."/>
            <person name="Gangsoo J."/>
            <person name="Sialana F."/>
            <person name="Bilban M."/>
            <person name="Lubec G."/>
        </authorList>
    </citation>
    <scope>NUCLEOTIDE SEQUENCE</scope>
    <source>
        <tissue evidence="1">Skin</tissue>
    </source>
</reference>
<dbReference type="EMBL" id="HACG01052487">
    <property type="protein sequence ID" value="CEK99358.1"/>
    <property type="molecule type" value="Transcribed_RNA"/>
</dbReference>
<organism evidence="1">
    <name type="scientific">Arion vulgaris</name>
    <dbReference type="NCBI Taxonomy" id="1028688"/>
    <lineage>
        <taxon>Eukaryota</taxon>
        <taxon>Metazoa</taxon>
        <taxon>Spiralia</taxon>
        <taxon>Lophotrochozoa</taxon>
        <taxon>Mollusca</taxon>
        <taxon>Gastropoda</taxon>
        <taxon>Heterobranchia</taxon>
        <taxon>Euthyneura</taxon>
        <taxon>Panpulmonata</taxon>
        <taxon>Eupulmonata</taxon>
        <taxon>Stylommatophora</taxon>
        <taxon>Helicina</taxon>
        <taxon>Arionoidea</taxon>
        <taxon>Arionidae</taxon>
        <taxon>Arion</taxon>
    </lineage>
</organism>
<accession>A0A0B7C2D2</accession>
<feature type="non-terminal residue" evidence="1">
    <location>
        <position position="1"/>
    </location>
</feature>
<dbReference type="AlphaFoldDB" id="A0A0B7C2D2"/>
<name>A0A0B7C2D2_9EUPU</name>
<proteinExistence type="predicted"/>